<feature type="domain" description="Aminopeptidase N-like N-terminal" evidence="16">
    <location>
        <begin position="449"/>
        <end position="636"/>
    </location>
</feature>
<dbReference type="Gramene" id="Kaladp0102s0166.1.v1.1">
    <property type="protein sequence ID" value="Kaladp0102s0166.1.v1.1"/>
    <property type="gene ID" value="Kaladp0102s0166.v1.1"/>
</dbReference>
<evidence type="ECO:0000259" key="16">
    <source>
        <dbReference type="Pfam" id="PF17900"/>
    </source>
</evidence>
<sequence>MPFPLPKLELVGIPGFAGGGMENWGLITFDPSKLYVKPGSSDQKNRRFVGNPSGKPVRHVMSSWTKQAGFPLIFATLKNQMLELKQAKFISPNSNGNGYWTVPITPCCDSYETCHSFLFSKKSASFDLNQFVGCSCTPNSLQSGNQVANEGVLDDINALTFTHQLPFTNLLTFVDAFSEDTNYREIASLLEITKKAVTIAADATPKLFICIKKIFIRLFENIFLELGWNTKPNEAKWHGILRSIVLTMLAVLGPEATIKEATGRALPSCPDARIILEALNLLVADGVATGDVNYGISNLSWEGHETAWTWLKDNWDTLSETIDSIDNVISKIVSPFTTVEKAAEVKAFFASQTRASITEAVDSAVQQVIRANAAAINLEATLNTTLQLASQALHRVSVKMGFGRRQSICWAVLLVFSCFELTLGNPVPEDYGTGAENFTGQLQLPKFAVPSRYELRLKPDLVDFTFSGSVNIELDIVSETKFLVYNAVELTILLGDISFNSSKSDKVFKPLRSWQFGEEDQIMVLEFDENLPIGSGVLSISNFQGILNDELRGFYRSYYFVNGEKRYMAVTQFEPLDARRCFPCWDEPALKAKFQITLDVPSDLMALSNMPILDEKIDGNLKTVSYQESPVMSTYLVAVVVGLFDYVENHTSNGAKVRVYCPVGKSDTGTFALDVAVKSLEIYKQFFGFPYALPKLDLIGIPQFAAGAMENWGLVTFRPELLYTKPEFRNLQAAGVIAHELGHQWTGDLVTMEWWTHLWLNEGFATWLSSYALSRMFPDSKTWFLFTKSTAGILRVDALPTSHPIEIPIHNTSEIEGIFDGITYDKGAAVLRMLQTYLGPRVFQRSLAAYVKRYSWSNANTEDLWTVLAKVSGKPVRQVMSPWTKQAGFPLIFAKVHNQKLELKQTQFLSTGSHGNGLWTVPITLCCGSYRTCHSFLLNKKSENVLAGSLPSCPDAQIVLEALNFLISPEVSGKNAFVQVYNLRPQGRETAWLWLQDNWDTILNIFDVGVGPVIKNIVSAFASVEKASEVRAFFASRTLPSFADMLEQSIQQILKNSRWVHNIQKEKNLAEVVQQLSHGNC</sequence>
<evidence type="ECO:0000256" key="7">
    <source>
        <dbReference type="ARBA" id="ARBA00022833"/>
    </source>
</evidence>
<evidence type="ECO:0000256" key="11">
    <source>
        <dbReference type="PIRSR" id="PIRSR634016-1"/>
    </source>
</evidence>
<evidence type="ECO:0000313" key="18">
    <source>
        <dbReference type="Proteomes" id="UP000594263"/>
    </source>
</evidence>
<dbReference type="EnsemblPlants" id="Kaladp0102s0166.1.v1.1">
    <property type="protein sequence ID" value="Kaladp0102s0166.1.v1.1"/>
    <property type="gene ID" value="Kaladp0102s0166.v1.1"/>
</dbReference>
<evidence type="ECO:0000256" key="9">
    <source>
        <dbReference type="ARBA" id="ARBA00023049"/>
    </source>
</evidence>
<dbReference type="PRINTS" id="PR00756">
    <property type="entry name" value="ALADIPTASE"/>
</dbReference>
<dbReference type="GO" id="GO:0043171">
    <property type="term" value="P:peptide catabolic process"/>
    <property type="evidence" value="ECO:0007669"/>
    <property type="project" value="TreeGrafter"/>
</dbReference>
<dbReference type="InterPro" id="IPR045357">
    <property type="entry name" value="Aminopeptidase_N-like_N"/>
</dbReference>
<dbReference type="PANTHER" id="PTHR11533">
    <property type="entry name" value="PROTEASE M1 ZINC METALLOPROTEASE"/>
    <property type="match status" value="1"/>
</dbReference>
<dbReference type="Pfam" id="PF17900">
    <property type="entry name" value="Peptidase_M1_N"/>
    <property type="match status" value="1"/>
</dbReference>
<evidence type="ECO:0000256" key="4">
    <source>
        <dbReference type="ARBA" id="ARBA00022670"/>
    </source>
</evidence>
<name>A0A7N1A7K8_KALFE</name>
<dbReference type="InterPro" id="IPR001930">
    <property type="entry name" value="Peptidase_M1"/>
</dbReference>
<evidence type="ECO:0000256" key="3">
    <source>
        <dbReference type="ARBA" id="ARBA00022438"/>
    </source>
</evidence>
<dbReference type="Gene3D" id="1.10.390.10">
    <property type="entry name" value="Neutral Protease Domain 2"/>
    <property type="match status" value="2"/>
</dbReference>
<dbReference type="GO" id="GO:0070006">
    <property type="term" value="F:metalloaminopeptidase activity"/>
    <property type="evidence" value="ECO:0007669"/>
    <property type="project" value="TreeGrafter"/>
</dbReference>
<dbReference type="Pfam" id="PF01433">
    <property type="entry name" value="Peptidase_M1"/>
    <property type="match status" value="2"/>
</dbReference>
<feature type="domain" description="Peptidase M1 membrane alanine aminopeptidase" evidence="14">
    <location>
        <begin position="671"/>
        <end position="883"/>
    </location>
</feature>
<comment type="similarity">
    <text evidence="2">Belongs to the peptidase M1 family.</text>
</comment>
<evidence type="ECO:0000256" key="1">
    <source>
        <dbReference type="ARBA" id="ARBA00004174"/>
    </source>
</evidence>
<dbReference type="FunFam" id="2.60.40.1730:FF:000002">
    <property type="entry name" value="Aminopeptidase"/>
    <property type="match status" value="1"/>
</dbReference>
<accession>A0A7N1A7K8</accession>
<evidence type="ECO:0000256" key="5">
    <source>
        <dbReference type="ARBA" id="ARBA00022723"/>
    </source>
</evidence>
<feature type="site" description="Transition state stabilizer" evidence="13">
    <location>
        <position position="824"/>
    </location>
</feature>
<evidence type="ECO:0000259" key="14">
    <source>
        <dbReference type="Pfam" id="PF01433"/>
    </source>
</evidence>
<keyword evidence="5 12" id="KW-0479">Metal-binding</keyword>
<evidence type="ECO:0000256" key="2">
    <source>
        <dbReference type="ARBA" id="ARBA00010136"/>
    </source>
</evidence>
<proteinExistence type="inferred from homology"/>
<dbReference type="Gene3D" id="2.60.40.1910">
    <property type="match status" value="1"/>
</dbReference>
<dbReference type="GO" id="GO:0006508">
    <property type="term" value="P:proteolysis"/>
    <property type="evidence" value="ECO:0007669"/>
    <property type="project" value="UniProtKB-KW"/>
</dbReference>
<evidence type="ECO:0000256" key="10">
    <source>
        <dbReference type="ARBA" id="ARBA00029840"/>
    </source>
</evidence>
<dbReference type="AlphaFoldDB" id="A0A7N1A7K8"/>
<keyword evidence="6" id="KW-0378">Hydrolase</keyword>
<keyword evidence="8" id="KW-0492">Microsome</keyword>
<keyword evidence="18" id="KW-1185">Reference proteome</keyword>
<protein>
    <recommendedName>
        <fullName evidence="10">Alpha-aminoacylpeptide hydrolase</fullName>
    </recommendedName>
</protein>
<dbReference type="Proteomes" id="UP000594263">
    <property type="component" value="Unplaced"/>
</dbReference>
<keyword evidence="3" id="KW-0031">Aminopeptidase</keyword>
<feature type="binding site" evidence="12">
    <location>
        <position position="743"/>
    </location>
    <ligand>
        <name>Zn(2+)</name>
        <dbReference type="ChEBI" id="CHEBI:29105"/>
        <note>catalytic</note>
    </ligand>
</feature>
<dbReference type="Gene3D" id="1.25.50.20">
    <property type="match status" value="3"/>
</dbReference>
<feature type="binding site" evidence="12">
    <location>
        <position position="739"/>
    </location>
    <ligand>
        <name>Zn(2+)</name>
        <dbReference type="ChEBI" id="CHEBI:29105"/>
        <note>catalytic</note>
    </ligand>
</feature>
<feature type="domain" description="Peptidase M1 membrane alanine aminopeptidase" evidence="14">
    <location>
        <begin position="1"/>
        <end position="47"/>
    </location>
</feature>
<dbReference type="GO" id="GO:0042277">
    <property type="term" value="F:peptide binding"/>
    <property type="evidence" value="ECO:0007669"/>
    <property type="project" value="TreeGrafter"/>
</dbReference>
<evidence type="ECO:0000259" key="15">
    <source>
        <dbReference type="Pfam" id="PF11838"/>
    </source>
</evidence>
<dbReference type="GO" id="GO:0005615">
    <property type="term" value="C:extracellular space"/>
    <property type="evidence" value="ECO:0007669"/>
    <property type="project" value="TreeGrafter"/>
</dbReference>
<dbReference type="InterPro" id="IPR050344">
    <property type="entry name" value="Peptidase_M1_aminopeptidases"/>
</dbReference>
<feature type="domain" description="ERAP1-like C-terminal" evidence="15">
    <location>
        <begin position="264"/>
        <end position="368"/>
    </location>
</feature>
<evidence type="ECO:0000256" key="13">
    <source>
        <dbReference type="PIRSR" id="PIRSR634016-4"/>
    </source>
</evidence>
<comment type="subcellular location">
    <subcellularLocation>
        <location evidence="1">Microsome membrane</location>
        <topology evidence="1">Peripheral membrane protein</topology>
    </subcellularLocation>
</comment>
<reference evidence="17" key="1">
    <citation type="submission" date="2021-01" db="UniProtKB">
        <authorList>
            <consortium name="EnsemblPlants"/>
        </authorList>
    </citation>
    <scope>IDENTIFICATION</scope>
</reference>
<keyword evidence="4" id="KW-0645">Protease</keyword>
<evidence type="ECO:0000256" key="6">
    <source>
        <dbReference type="ARBA" id="ARBA00022801"/>
    </source>
</evidence>
<dbReference type="FunFam" id="1.10.390.10:FF:000001">
    <property type="entry name" value="Aminopeptidase"/>
    <property type="match status" value="1"/>
</dbReference>
<dbReference type="InterPro" id="IPR024571">
    <property type="entry name" value="ERAP1-like_C_dom"/>
</dbReference>
<keyword evidence="7 12" id="KW-0862">Zinc</keyword>
<feature type="binding site" evidence="12">
    <location>
        <position position="762"/>
    </location>
    <ligand>
        <name>Zn(2+)</name>
        <dbReference type="ChEBI" id="CHEBI:29105"/>
        <note>catalytic</note>
    </ligand>
</feature>
<dbReference type="InterPro" id="IPR014782">
    <property type="entry name" value="Peptidase_M1_dom"/>
</dbReference>
<dbReference type="Gene3D" id="2.60.40.1730">
    <property type="entry name" value="tricorn interacting facor f3 domain"/>
    <property type="match status" value="1"/>
</dbReference>
<dbReference type="Pfam" id="PF11838">
    <property type="entry name" value="ERAP1_C"/>
    <property type="match status" value="2"/>
</dbReference>
<dbReference type="CDD" id="cd09601">
    <property type="entry name" value="M1_APN-Q_like"/>
    <property type="match status" value="1"/>
</dbReference>
<evidence type="ECO:0000256" key="12">
    <source>
        <dbReference type="PIRSR" id="PIRSR634016-3"/>
    </source>
</evidence>
<keyword evidence="9" id="KW-0482">Metalloprotease</keyword>
<dbReference type="GO" id="GO:0008270">
    <property type="term" value="F:zinc ion binding"/>
    <property type="evidence" value="ECO:0007669"/>
    <property type="project" value="InterPro"/>
</dbReference>
<comment type="cofactor">
    <cofactor evidence="12">
        <name>Zn(2+)</name>
        <dbReference type="ChEBI" id="CHEBI:29105"/>
    </cofactor>
    <text evidence="12">Binds 1 zinc ion per subunit.</text>
</comment>
<organism evidence="17 18">
    <name type="scientific">Kalanchoe fedtschenkoi</name>
    <name type="common">Lavender scallops</name>
    <name type="synonym">South American air plant</name>
    <dbReference type="NCBI Taxonomy" id="63787"/>
    <lineage>
        <taxon>Eukaryota</taxon>
        <taxon>Viridiplantae</taxon>
        <taxon>Streptophyta</taxon>
        <taxon>Embryophyta</taxon>
        <taxon>Tracheophyta</taxon>
        <taxon>Spermatophyta</taxon>
        <taxon>Magnoliopsida</taxon>
        <taxon>eudicotyledons</taxon>
        <taxon>Gunneridae</taxon>
        <taxon>Pentapetalae</taxon>
        <taxon>Saxifragales</taxon>
        <taxon>Crassulaceae</taxon>
        <taxon>Kalanchoe</taxon>
    </lineage>
</organism>
<dbReference type="InterPro" id="IPR034016">
    <property type="entry name" value="M1_APN-typ"/>
</dbReference>
<dbReference type="InterPro" id="IPR027268">
    <property type="entry name" value="Peptidase_M4/M1_CTD_sf"/>
</dbReference>
<dbReference type="PANTHER" id="PTHR11533:SF274">
    <property type="entry name" value="AMINOPEPTIDASE"/>
    <property type="match status" value="1"/>
</dbReference>
<evidence type="ECO:0000313" key="17">
    <source>
        <dbReference type="EnsemblPlants" id="Kaladp0102s0166.1.v1.1"/>
    </source>
</evidence>
<dbReference type="SUPFAM" id="SSF63737">
    <property type="entry name" value="Leukotriene A4 hydrolase N-terminal domain"/>
    <property type="match status" value="1"/>
</dbReference>
<dbReference type="SUPFAM" id="SSF55486">
    <property type="entry name" value="Metalloproteases ('zincins'), catalytic domain"/>
    <property type="match status" value="1"/>
</dbReference>
<evidence type="ECO:0000256" key="8">
    <source>
        <dbReference type="ARBA" id="ARBA00022848"/>
    </source>
</evidence>
<keyword evidence="8" id="KW-0256">Endoplasmic reticulum</keyword>
<dbReference type="GO" id="GO:0005737">
    <property type="term" value="C:cytoplasm"/>
    <property type="evidence" value="ECO:0007669"/>
    <property type="project" value="TreeGrafter"/>
</dbReference>
<dbReference type="GO" id="GO:0016020">
    <property type="term" value="C:membrane"/>
    <property type="evidence" value="ECO:0007669"/>
    <property type="project" value="TreeGrafter"/>
</dbReference>
<dbReference type="InterPro" id="IPR042097">
    <property type="entry name" value="Aminopeptidase_N-like_N_sf"/>
</dbReference>
<feature type="domain" description="ERAP1-like C-terminal" evidence="15">
    <location>
        <begin position="943"/>
        <end position="1053"/>
    </location>
</feature>
<feature type="active site" description="Proton acceptor" evidence="11">
    <location>
        <position position="740"/>
    </location>
</feature>